<sequence>MGSGLGNLGGGSSSGFVTGVPASVAGGMTGGTGAGFGGGAGVSNAGCMSGNQPLAAGNGTGSPWPSGTPGGAAPRLQSPSLSPANHRHKCVPNQISSVAPAPDRALATRCERGQGKFSAPGETRGRKSCSRSHGSNPRQTMPVFRECQPICSGLAECSALRLATAADQFIEANHTTEQHWKKDIAPPKLESVVSGHMPVTAVPATAVPATAVPGTVAAPCPSCSLAVTRNLASDLCFDFVF</sequence>
<name>A0A8H7ZRA2_9FUNG</name>
<evidence type="ECO:0000313" key="3">
    <source>
        <dbReference type="Proteomes" id="UP000673691"/>
    </source>
</evidence>
<reference evidence="2 3" key="1">
    <citation type="journal article" name="Sci. Rep.">
        <title>Genome-scale phylogenetic analyses confirm Olpidium as the closest living zoosporic fungus to the non-flagellated, terrestrial fungi.</title>
        <authorList>
            <person name="Chang Y."/>
            <person name="Rochon D."/>
            <person name="Sekimoto S."/>
            <person name="Wang Y."/>
            <person name="Chovatia M."/>
            <person name="Sandor L."/>
            <person name="Salamov A."/>
            <person name="Grigoriev I.V."/>
            <person name="Stajich J.E."/>
            <person name="Spatafora J.W."/>
        </authorList>
    </citation>
    <scope>NUCLEOTIDE SEQUENCE [LARGE SCALE GENOMIC DNA]</scope>
    <source>
        <strain evidence="2">S191</strain>
    </source>
</reference>
<feature type="region of interest" description="Disordered" evidence="1">
    <location>
        <begin position="114"/>
        <end position="141"/>
    </location>
</feature>
<proteinExistence type="predicted"/>
<accession>A0A8H7ZRA2</accession>
<dbReference type="EMBL" id="JAEFCI010008857">
    <property type="protein sequence ID" value="KAG5458188.1"/>
    <property type="molecule type" value="Genomic_DNA"/>
</dbReference>
<feature type="compositionally biased region" description="Low complexity" evidence="1">
    <location>
        <begin position="61"/>
        <end position="74"/>
    </location>
</feature>
<dbReference type="AlphaFoldDB" id="A0A8H7ZRA2"/>
<evidence type="ECO:0000256" key="1">
    <source>
        <dbReference type="SAM" id="MobiDB-lite"/>
    </source>
</evidence>
<keyword evidence="3" id="KW-1185">Reference proteome</keyword>
<comment type="caution">
    <text evidence="2">The sequence shown here is derived from an EMBL/GenBank/DDBJ whole genome shotgun (WGS) entry which is preliminary data.</text>
</comment>
<feature type="region of interest" description="Disordered" evidence="1">
    <location>
        <begin position="54"/>
        <end position="85"/>
    </location>
</feature>
<organism evidence="2 3">
    <name type="scientific">Olpidium bornovanus</name>
    <dbReference type="NCBI Taxonomy" id="278681"/>
    <lineage>
        <taxon>Eukaryota</taxon>
        <taxon>Fungi</taxon>
        <taxon>Fungi incertae sedis</taxon>
        <taxon>Olpidiomycota</taxon>
        <taxon>Olpidiomycotina</taxon>
        <taxon>Olpidiomycetes</taxon>
        <taxon>Olpidiales</taxon>
        <taxon>Olpidiaceae</taxon>
        <taxon>Olpidium</taxon>
    </lineage>
</organism>
<dbReference type="Proteomes" id="UP000673691">
    <property type="component" value="Unassembled WGS sequence"/>
</dbReference>
<gene>
    <name evidence="2" type="ORF">BJ554DRAFT_1637</name>
</gene>
<protein>
    <submittedName>
        <fullName evidence="2">Uncharacterized protein</fullName>
    </submittedName>
</protein>
<evidence type="ECO:0000313" key="2">
    <source>
        <dbReference type="EMBL" id="KAG5458188.1"/>
    </source>
</evidence>